<protein>
    <submittedName>
        <fullName evidence="4">Autism susceptibility gene 2 -like</fullName>
    </submittedName>
</protein>
<feature type="non-terminal residue" evidence="4">
    <location>
        <position position="221"/>
    </location>
</feature>
<dbReference type="EMBL" id="OW240912">
    <property type="protein sequence ID" value="CAH2222782.1"/>
    <property type="molecule type" value="Genomic_DNA"/>
</dbReference>
<reference evidence="4" key="1">
    <citation type="submission" date="2022-03" db="EMBL/GenBank/DDBJ databases">
        <authorList>
            <person name="Alioto T."/>
            <person name="Alioto T."/>
            <person name="Gomez Garrido J."/>
        </authorList>
    </citation>
    <scope>NUCLEOTIDE SEQUENCE</scope>
</reference>
<sequence>MAIPQYRPRHPLGCILGYPFSSSEGSLAKDLRTVDISTFTVLDQPNRGRATGCEHQLGPGSDPSQTPEGRRWGRGEGVRAGCWCLWWAPLPLLLLLAAAAAGGVGAMDGPRCNGFRKKRRSKSQRDREMRSKGGLGVSRTGSLLSSSGSEKEDNGNPTVSLSRPKPPRRKRKESSSAEEDIIDGFAMTSFVTFEALELQSHLKKMISERLKQSRTKMRQNK</sequence>
<dbReference type="PANTHER" id="PTHR14429">
    <property type="entry name" value="FIBROSIN FAMILY MEMBER"/>
    <property type="match status" value="1"/>
</dbReference>
<evidence type="ECO:0000313" key="5">
    <source>
        <dbReference type="Proteomes" id="UP001295444"/>
    </source>
</evidence>
<dbReference type="InterPro" id="IPR023246">
    <property type="entry name" value="AUTS2"/>
</dbReference>
<name>A0AAD1R2W1_PELCU</name>
<dbReference type="PANTHER" id="PTHR14429:SF5">
    <property type="entry name" value="AUTISM SUSCEPTIBILITY GENE 2 PROTEIN"/>
    <property type="match status" value="1"/>
</dbReference>
<accession>A0AAD1R2W1</accession>
<evidence type="ECO:0000313" key="4">
    <source>
        <dbReference type="EMBL" id="CAH2222782.1"/>
    </source>
</evidence>
<organism evidence="4 5">
    <name type="scientific">Pelobates cultripes</name>
    <name type="common">Western spadefoot toad</name>
    <dbReference type="NCBI Taxonomy" id="61616"/>
    <lineage>
        <taxon>Eukaryota</taxon>
        <taxon>Metazoa</taxon>
        <taxon>Chordata</taxon>
        <taxon>Craniata</taxon>
        <taxon>Vertebrata</taxon>
        <taxon>Euteleostomi</taxon>
        <taxon>Amphibia</taxon>
        <taxon>Batrachia</taxon>
        <taxon>Anura</taxon>
        <taxon>Pelobatoidea</taxon>
        <taxon>Pelobatidae</taxon>
        <taxon>Pelobates</taxon>
    </lineage>
</organism>
<keyword evidence="3" id="KW-1133">Transmembrane helix</keyword>
<evidence type="ECO:0000256" key="3">
    <source>
        <dbReference type="SAM" id="Phobius"/>
    </source>
</evidence>
<proteinExistence type="predicted"/>
<gene>
    <name evidence="4" type="ORF">PECUL_23A023924</name>
</gene>
<dbReference type="Proteomes" id="UP001295444">
    <property type="component" value="Chromosome 01"/>
</dbReference>
<keyword evidence="5" id="KW-1185">Reference proteome</keyword>
<evidence type="ECO:0000256" key="2">
    <source>
        <dbReference type="SAM" id="MobiDB-lite"/>
    </source>
</evidence>
<dbReference type="AlphaFoldDB" id="A0AAD1R2W1"/>
<keyword evidence="3" id="KW-0472">Membrane</keyword>
<feature type="compositionally biased region" description="Low complexity" evidence="2">
    <location>
        <begin position="137"/>
        <end position="148"/>
    </location>
</feature>
<feature type="region of interest" description="Disordered" evidence="2">
    <location>
        <begin position="47"/>
        <end position="72"/>
    </location>
</feature>
<feature type="transmembrane region" description="Helical" evidence="3">
    <location>
        <begin position="80"/>
        <end position="107"/>
    </location>
</feature>
<keyword evidence="1" id="KW-0597">Phosphoprotein</keyword>
<feature type="region of interest" description="Disordered" evidence="2">
    <location>
        <begin position="107"/>
        <end position="178"/>
    </location>
</feature>
<evidence type="ECO:0000256" key="1">
    <source>
        <dbReference type="ARBA" id="ARBA00022553"/>
    </source>
</evidence>
<keyword evidence="3" id="KW-0812">Transmembrane</keyword>